<dbReference type="InterPro" id="IPR055471">
    <property type="entry name" value="DUF7043"/>
</dbReference>
<dbReference type="Pfam" id="PF23069">
    <property type="entry name" value="DUF7042"/>
    <property type="match status" value="1"/>
</dbReference>
<evidence type="ECO:0000313" key="8">
    <source>
        <dbReference type="Proteomes" id="UP000327044"/>
    </source>
</evidence>
<dbReference type="Pfam" id="PF23071">
    <property type="entry name" value="DUF7044"/>
    <property type="match status" value="1"/>
</dbReference>
<reference evidence="6" key="1">
    <citation type="journal article" date="2016" name="Sci. Rep.">
        <title>Molecular characterization of firefly nuptial gifts: a multi-omics approach sheds light on postcopulatory sexual selection.</title>
        <authorList>
            <person name="Al-Wathiqui N."/>
            <person name="Fallon T.R."/>
            <person name="South A."/>
            <person name="Weng J.K."/>
            <person name="Lewis S.M."/>
        </authorList>
    </citation>
    <scope>NUCLEOTIDE SEQUENCE</scope>
</reference>
<dbReference type="Proteomes" id="UP000327044">
    <property type="component" value="Unassembled WGS sequence"/>
</dbReference>
<name>A0A1Y1LJ78_PHOPY</name>
<gene>
    <name evidence="7" type="ORF">PPYR_05425</name>
</gene>
<dbReference type="Pfam" id="PF23073">
    <property type="entry name" value="DUF7045"/>
    <property type="match status" value="1"/>
</dbReference>
<protein>
    <submittedName>
        <fullName evidence="6">Uncharacterized protein</fullName>
    </submittedName>
</protein>
<dbReference type="InterPro" id="IPR055473">
    <property type="entry name" value="DUF7045"/>
</dbReference>
<dbReference type="AlphaFoldDB" id="A0A1Y1LJ78"/>
<organism evidence="6">
    <name type="scientific">Photinus pyralis</name>
    <name type="common">Common eastern firefly</name>
    <name type="synonym">Lampyris pyralis</name>
    <dbReference type="NCBI Taxonomy" id="7054"/>
    <lineage>
        <taxon>Eukaryota</taxon>
        <taxon>Metazoa</taxon>
        <taxon>Ecdysozoa</taxon>
        <taxon>Arthropoda</taxon>
        <taxon>Hexapoda</taxon>
        <taxon>Insecta</taxon>
        <taxon>Pterygota</taxon>
        <taxon>Neoptera</taxon>
        <taxon>Endopterygota</taxon>
        <taxon>Coleoptera</taxon>
        <taxon>Polyphaga</taxon>
        <taxon>Elateriformia</taxon>
        <taxon>Elateroidea</taxon>
        <taxon>Lampyridae</taxon>
        <taxon>Lampyrinae</taxon>
        <taxon>Photinus</taxon>
    </lineage>
</organism>
<feature type="domain" description="DUF7042" evidence="2">
    <location>
        <begin position="151"/>
        <end position="272"/>
    </location>
</feature>
<feature type="domain" description="DUF7045" evidence="5">
    <location>
        <begin position="406"/>
        <end position="509"/>
    </location>
</feature>
<dbReference type="EMBL" id="GEZM01054369">
    <property type="protein sequence ID" value="JAV73712.1"/>
    <property type="molecule type" value="Transcribed_RNA"/>
</dbReference>
<feature type="domain" description="DUF7044" evidence="4">
    <location>
        <begin position="24"/>
        <end position="125"/>
    </location>
</feature>
<dbReference type="InParanoid" id="A0A1Y1LJ78"/>
<dbReference type="InterPro" id="IPR055470">
    <property type="entry name" value="DUF7042"/>
</dbReference>
<keyword evidence="1" id="KW-0732">Signal</keyword>
<evidence type="ECO:0000313" key="7">
    <source>
        <dbReference type="EMBL" id="KAB0801071.1"/>
    </source>
</evidence>
<evidence type="ECO:0000259" key="2">
    <source>
        <dbReference type="Pfam" id="PF23069"/>
    </source>
</evidence>
<feature type="chain" id="PRO_5036029819" evidence="1">
    <location>
        <begin position="24"/>
        <end position="591"/>
    </location>
</feature>
<evidence type="ECO:0000313" key="6">
    <source>
        <dbReference type="EMBL" id="JAV73712.1"/>
    </source>
</evidence>
<evidence type="ECO:0000256" key="1">
    <source>
        <dbReference type="SAM" id="SignalP"/>
    </source>
</evidence>
<dbReference type="InterPro" id="IPR055472">
    <property type="entry name" value="DUF7044"/>
</dbReference>
<dbReference type="EMBL" id="VVIM01000003">
    <property type="protein sequence ID" value="KAB0801071.1"/>
    <property type="molecule type" value="Genomic_DNA"/>
</dbReference>
<feature type="signal peptide" evidence="1">
    <location>
        <begin position="1"/>
        <end position="23"/>
    </location>
</feature>
<evidence type="ECO:0000259" key="5">
    <source>
        <dbReference type="Pfam" id="PF23073"/>
    </source>
</evidence>
<reference evidence="7" key="3">
    <citation type="submission" date="2019-08" db="EMBL/GenBank/DDBJ databases">
        <authorList>
            <consortium name="Photinus pyralis genome working group"/>
            <person name="Fallon T.R."/>
            <person name="Sander Lower S.E."/>
            <person name="Weng J.-K."/>
        </authorList>
    </citation>
    <scope>NUCLEOTIDE SEQUENCE</scope>
    <source>
        <strain evidence="7">1611_PpyrPB1</strain>
        <tissue evidence="7">Whole body</tissue>
    </source>
</reference>
<evidence type="ECO:0000259" key="4">
    <source>
        <dbReference type="Pfam" id="PF23071"/>
    </source>
</evidence>
<proteinExistence type="predicted"/>
<dbReference type="Pfam" id="PF23070">
    <property type="entry name" value="DUF7043"/>
    <property type="match status" value="1"/>
</dbReference>
<dbReference type="PANTHER" id="PTHR22255">
    <property type="entry name" value="LP06548P"/>
    <property type="match status" value="1"/>
</dbReference>
<dbReference type="PANTHER" id="PTHR22255:SF4">
    <property type="entry name" value="CATION-INDEPENDENT MANNOSE-6-PHOSPHATE RECEPTOR"/>
    <property type="match status" value="1"/>
</dbReference>
<reference evidence="7 8" key="2">
    <citation type="journal article" date="2018" name="Elife">
        <title>Firefly genomes illuminate parallel origins of bioluminescence in beetles.</title>
        <authorList>
            <person name="Fallon T.R."/>
            <person name="Lower S.E."/>
            <person name="Chang C.H."/>
            <person name="Bessho-Uehara M."/>
            <person name="Martin G.J."/>
            <person name="Bewick A.J."/>
            <person name="Behringer M."/>
            <person name="Debat H.J."/>
            <person name="Wong I."/>
            <person name="Day J.C."/>
            <person name="Suvorov A."/>
            <person name="Silva C.J."/>
            <person name="Stanger-Hall K.F."/>
            <person name="Hall D.W."/>
            <person name="Schmitz R.J."/>
            <person name="Nelson D.R."/>
            <person name="Lewis S.M."/>
            <person name="Shigenobu S."/>
            <person name="Bybee S.M."/>
            <person name="Larracuente A.M."/>
            <person name="Oba Y."/>
            <person name="Weng J.K."/>
        </authorList>
    </citation>
    <scope>NUCLEOTIDE SEQUENCE [LARGE SCALE GENOMIC DNA]</scope>
    <source>
        <strain evidence="7">1611_PpyrPB1</strain>
        <tissue evidence="7">Whole body</tissue>
    </source>
</reference>
<keyword evidence="8" id="KW-1185">Reference proteome</keyword>
<accession>A0A1Y1LJ78</accession>
<evidence type="ECO:0000259" key="3">
    <source>
        <dbReference type="Pfam" id="PF23070"/>
    </source>
</evidence>
<dbReference type="OrthoDB" id="6380161at2759"/>
<sequence length="591" mass="67677">MHHTELALVGFFFLQVLRTPVYATCYFPPEFQGEYKMQSSNTGEGIQYSVLNITANSIPIWGNCHRRIGNNFMLMINYGSNSCVRCLHLKLRSKNVLQVHAAGDEQISKKCYTNEESAAINCPSEASLETRSATEIILFKTKDLEGNEIPKEFCPIYGKYNLRYFTTDKFYRRECTGFESDLHSCPSGSTLNIHFRQCLFASYDLKLDCLGEWEGPNGETFLTFLDNRHLKNRLPQYRCAMYKRNETTGNIYLALGKDSTCNTDLHNSSYGHEVFELVPKNDNNWPRAVELGECRFPDWLSGEWEHVTVDDNTFTYRNQTSFKTYSIKCVREESQDKYLVFTKTQCDKKQFTCLKVKKRSNNIMEFQVGITFSNKKDEIDLCSDENFVENSWITQGRLNRKLEASCPISGEYTGVIPDITELCAKLWSDCRAPELMYYQVSDCTTNEVYEEREYRCLGHWTESGLLYTYTQRKDVASEAFECFVGSIISDKKDIYIKEAGDHCQRQLDPLQNGMNLIKQGLYACIGQISTQDDITTKKLPTMSPTRIPTKSWNIGVQNPPITTNSISGSSLPSILTTTVILGISMIVIVHF</sequence>
<feature type="domain" description="DUF7043" evidence="3">
    <location>
        <begin position="293"/>
        <end position="394"/>
    </location>
</feature>